<evidence type="ECO:0000259" key="13">
    <source>
        <dbReference type="PROSITE" id="PS51198"/>
    </source>
</evidence>
<dbReference type="PANTHER" id="PTHR11070:SF2">
    <property type="entry name" value="ATP-DEPENDENT DNA HELICASE SRS2"/>
    <property type="match status" value="1"/>
</dbReference>
<dbReference type="Gene3D" id="3.40.50.300">
    <property type="entry name" value="P-loop containing nucleotide triphosphate hydrolases"/>
    <property type="match status" value="2"/>
</dbReference>
<keyword evidence="6" id="KW-0238">DNA-binding</keyword>
<proteinExistence type="inferred from homology"/>
<feature type="binding site" evidence="11">
    <location>
        <begin position="28"/>
        <end position="35"/>
    </location>
    <ligand>
        <name>ATP</name>
        <dbReference type="ChEBI" id="CHEBI:30616"/>
    </ligand>
</feature>
<keyword evidence="5 11" id="KW-0067">ATP-binding</keyword>
<evidence type="ECO:0000259" key="14">
    <source>
        <dbReference type="PROSITE" id="PS51217"/>
    </source>
</evidence>
<evidence type="ECO:0000256" key="2">
    <source>
        <dbReference type="ARBA" id="ARBA00022741"/>
    </source>
</evidence>
<dbReference type="EC" id="5.6.2.4" evidence="9"/>
<organism evidence="15 16">
    <name type="scientific">Jingyaoa shaoxingensis</name>
    <dbReference type="NCBI Taxonomy" id="2763671"/>
    <lineage>
        <taxon>Bacteria</taxon>
        <taxon>Bacillati</taxon>
        <taxon>Bacillota</taxon>
        <taxon>Clostridia</taxon>
        <taxon>Lachnospirales</taxon>
        <taxon>Lachnospiraceae</taxon>
        <taxon>Jingyaoa</taxon>
    </lineage>
</organism>
<keyword evidence="7" id="KW-0413">Isomerase</keyword>
<dbReference type="PANTHER" id="PTHR11070">
    <property type="entry name" value="UVRD / RECB / PCRA DNA HELICASE FAMILY MEMBER"/>
    <property type="match status" value="1"/>
</dbReference>
<dbReference type="Gene3D" id="1.10.10.160">
    <property type="match status" value="1"/>
</dbReference>
<keyword evidence="2 11" id="KW-0547">Nucleotide-binding</keyword>
<evidence type="ECO:0000256" key="10">
    <source>
        <dbReference type="ARBA" id="ARBA00048988"/>
    </source>
</evidence>
<comment type="catalytic activity">
    <reaction evidence="10">
        <text>ATP + H2O = ADP + phosphate + H(+)</text>
        <dbReference type="Rhea" id="RHEA:13065"/>
        <dbReference type="ChEBI" id="CHEBI:15377"/>
        <dbReference type="ChEBI" id="CHEBI:15378"/>
        <dbReference type="ChEBI" id="CHEBI:30616"/>
        <dbReference type="ChEBI" id="CHEBI:43474"/>
        <dbReference type="ChEBI" id="CHEBI:456216"/>
        <dbReference type="EC" id="5.6.2.4"/>
    </reaction>
</comment>
<dbReference type="InterPro" id="IPR027417">
    <property type="entry name" value="P-loop_NTPase"/>
</dbReference>
<comment type="similarity">
    <text evidence="1">Belongs to the helicase family. UvrD subfamily.</text>
</comment>
<feature type="domain" description="UvrD-like helicase C-terminal" evidence="14">
    <location>
        <begin position="267"/>
        <end position="569"/>
    </location>
</feature>
<dbReference type="Pfam" id="PF00580">
    <property type="entry name" value="UvrD-helicase"/>
    <property type="match status" value="1"/>
</dbReference>
<dbReference type="PROSITE" id="PS51198">
    <property type="entry name" value="UVRD_HELICASE_ATP_BIND"/>
    <property type="match status" value="1"/>
</dbReference>
<evidence type="ECO:0000256" key="1">
    <source>
        <dbReference type="ARBA" id="ARBA00009922"/>
    </source>
</evidence>
<accession>A0ABR7N604</accession>
<dbReference type="Pfam" id="PF13361">
    <property type="entry name" value="UvrD_C"/>
    <property type="match status" value="1"/>
</dbReference>
<dbReference type="InterPro" id="IPR013986">
    <property type="entry name" value="DExx_box_DNA_helicase_dom_sf"/>
</dbReference>
<sequence>MTKMETIQLNQYQWEAVQDESNACLVNANVGSGKTTVLIEKIRFLHTEKKIAFQDMFVLTFTNKAAGEIQERLREQQLVSDREEMLFFGTFHAVALNLLQKYLPVEDLGYREGFQVMTPEEELEMALQLITEHGLKIKYKNRMKKRLDQERASGEMCVRYQDDWKELMTLLEAEKHRQNQMTYADLLKNATELLERHPEAIRAKWVIIDEVQDCDHSQMLFLEQLKKPETHLFAVGDPNQVIYSWRGSVFQIFPLLRMKYQAREVSLPVNYRSTGTILEAAKRFLQNGSHLEGCREAGQKIVIKNHYDPFQEADYLSGRIRELHKHGIPYGEIAVFYRMQNQSEILEKAFTREGIPCEVSVKKSMQDIPVLAWFFHVLKSALYPENKTDLLLALCDKQYGEGWTQKRAEKELAKAGKTENNQTAESGHPNKGFSGNQMVEKQMPEKRNLEKMSLLLRIQYMPEVLPERASVKEMSGMLPDLLALQMQILPTSAAYEEEMGQVQKVLEILCREICRISEKKSDEGISRQEWITAAKNCLNDIALAGMRIEDEKDSQTDTVKFMTLHASKGLEFSHVFLIGVNNGLIPLLSGGMESEEEERRLFFVGMTRAKEYLELSWYTSPDGPRVMPGPGRFLRFLPDRLVEYPEGKPMGTRNREDAQSHLQSIRKQVEKNRIENADAEKTGTVAPQSDGQNTVQAKRVRHVRYGIGEIVEENDMQIIVEFKDYGRKEFIRQFAMLEEI</sequence>
<evidence type="ECO:0000256" key="3">
    <source>
        <dbReference type="ARBA" id="ARBA00022801"/>
    </source>
</evidence>
<keyword evidence="16" id="KW-1185">Reference proteome</keyword>
<dbReference type="InterPro" id="IPR014017">
    <property type="entry name" value="DNA_helicase_UvrD-like_C"/>
</dbReference>
<dbReference type="Proteomes" id="UP000657421">
    <property type="component" value="Unassembled WGS sequence"/>
</dbReference>
<evidence type="ECO:0000256" key="5">
    <source>
        <dbReference type="ARBA" id="ARBA00022840"/>
    </source>
</evidence>
<name>A0ABR7N604_9FIRM</name>
<protein>
    <recommendedName>
        <fullName evidence="9">DNA 3'-5' helicase</fullName>
        <ecNumber evidence="9">5.6.2.4</ecNumber>
    </recommendedName>
</protein>
<evidence type="ECO:0000256" key="4">
    <source>
        <dbReference type="ARBA" id="ARBA00022806"/>
    </source>
</evidence>
<dbReference type="GO" id="GO:0004386">
    <property type="term" value="F:helicase activity"/>
    <property type="evidence" value="ECO:0007669"/>
    <property type="project" value="UniProtKB-KW"/>
</dbReference>
<gene>
    <name evidence="15" type="ORF">H8716_01840</name>
</gene>
<dbReference type="PROSITE" id="PS51217">
    <property type="entry name" value="UVRD_HELICASE_CTER"/>
    <property type="match status" value="1"/>
</dbReference>
<comment type="caution">
    <text evidence="15">The sequence shown here is derived from an EMBL/GenBank/DDBJ whole genome shotgun (WGS) entry which is preliminary data.</text>
</comment>
<dbReference type="Gene3D" id="1.10.486.10">
    <property type="entry name" value="PCRA, domain 4"/>
    <property type="match status" value="1"/>
</dbReference>
<dbReference type="InterPro" id="IPR000212">
    <property type="entry name" value="DNA_helicase_UvrD/REP"/>
</dbReference>
<dbReference type="SUPFAM" id="SSF52540">
    <property type="entry name" value="P-loop containing nucleoside triphosphate hydrolases"/>
    <property type="match status" value="1"/>
</dbReference>
<evidence type="ECO:0000256" key="8">
    <source>
        <dbReference type="ARBA" id="ARBA00034617"/>
    </source>
</evidence>
<dbReference type="EMBL" id="JACRSZ010000001">
    <property type="protein sequence ID" value="MBC8571834.1"/>
    <property type="molecule type" value="Genomic_DNA"/>
</dbReference>
<reference evidence="15 16" key="1">
    <citation type="submission" date="2020-08" db="EMBL/GenBank/DDBJ databases">
        <title>Genome public.</title>
        <authorList>
            <person name="Liu C."/>
            <person name="Sun Q."/>
        </authorList>
    </citation>
    <scope>NUCLEOTIDE SEQUENCE [LARGE SCALE GENOMIC DNA]</scope>
    <source>
        <strain evidence="15 16">NSJ-46</strain>
    </source>
</reference>
<evidence type="ECO:0000256" key="6">
    <source>
        <dbReference type="ARBA" id="ARBA00023125"/>
    </source>
</evidence>
<evidence type="ECO:0000256" key="7">
    <source>
        <dbReference type="ARBA" id="ARBA00023235"/>
    </source>
</evidence>
<evidence type="ECO:0000256" key="11">
    <source>
        <dbReference type="PROSITE-ProRule" id="PRU00560"/>
    </source>
</evidence>
<evidence type="ECO:0000256" key="12">
    <source>
        <dbReference type="SAM" id="MobiDB-lite"/>
    </source>
</evidence>
<evidence type="ECO:0000256" key="9">
    <source>
        <dbReference type="ARBA" id="ARBA00034808"/>
    </source>
</evidence>
<evidence type="ECO:0000313" key="16">
    <source>
        <dbReference type="Proteomes" id="UP000657421"/>
    </source>
</evidence>
<comment type="catalytic activity">
    <reaction evidence="8">
        <text>Couples ATP hydrolysis with the unwinding of duplex DNA by translocating in the 3'-5' direction.</text>
        <dbReference type="EC" id="5.6.2.4"/>
    </reaction>
</comment>
<dbReference type="InterPro" id="IPR014016">
    <property type="entry name" value="UvrD-like_ATP-bd"/>
</dbReference>
<evidence type="ECO:0000313" key="15">
    <source>
        <dbReference type="EMBL" id="MBC8571834.1"/>
    </source>
</evidence>
<keyword evidence="3 11" id="KW-0378">Hydrolase</keyword>
<dbReference type="CDD" id="cd17932">
    <property type="entry name" value="DEXQc_UvrD"/>
    <property type="match status" value="1"/>
</dbReference>
<keyword evidence="4 11" id="KW-0347">Helicase</keyword>
<feature type="region of interest" description="Disordered" evidence="12">
    <location>
        <begin position="410"/>
        <end position="436"/>
    </location>
</feature>
<feature type="domain" description="UvrD-like helicase ATP-binding" evidence="13">
    <location>
        <begin position="7"/>
        <end position="274"/>
    </location>
</feature>